<dbReference type="GeneID" id="94832950"/>
<keyword evidence="1" id="KW-0812">Transmembrane</keyword>
<feature type="transmembrane region" description="Helical" evidence="1">
    <location>
        <begin position="247"/>
        <end position="268"/>
    </location>
</feature>
<feature type="transmembrane region" description="Helical" evidence="1">
    <location>
        <begin position="187"/>
        <end position="210"/>
    </location>
</feature>
<proteinExistence type="predicted"/>
<feature type="transmembrane region" description="Helical" evidence="1">
    <location>
        <begin position="148"/>
        <end position="167"/>
    </location>
</feature>
<dbReference type="AlphaFoldDB" id="A0A1J4KXI1"/>
<dbReference type="OrthoDB" id="10538104at2759"/>
<dbReference type="RefSeq" id="XP_068367550.1">
    <property type="nucleotide sequence ID" value="XM_068498246.1"/>
</dbReference>
<dbReference type="Proteomes" id="UP000179807">
    <property type="component" value="Unassembled WGS sequence"/>
</dbReference>
<reference evidence="3" key="1">
    <citation type="submission" date="2016-10" db="EMBL/GenBank/DDBJ databases">
        <authorList>
            <person name="Benchimol M."/>
            <person name="Almeida L.G."/>
            <person name="Vasconcelos A.T."/>
            <person name="Perreira-Neves A."/>
            <person name="Rosa I.A."/>
            <person name="Tasca T."/>
            <person name="Bogo M.R."/>
            <person name="de Souza W."/>
        </authorList>
    </citation>
    <scope>NUCLEOTIDE SEQUENCE [LARGE SCALE GENOMIC DNA]</scope>
    <source>
        <strain evidence="3">K</strain>
    </source>
</reference>
<evidence type="ECO:0000256" key="2">
    <source>
        <dbReference type="SAM" id="SignalP"/>
    </source>
</evidence>
<keyword evidence="1" id="KW-0472">Membrane</keyword>
<name>A0A1J4KXI1_9EUKA</name>
<protein>
    <submittedName>
        <fullName evidence="3">Uncharacterized protein</fullName>
    </submittedName>
</protein>
<gene>
    <name evidence="3" type="ORF">TRFO_15191</name>
</gene>
<feature type="transmembrane region" description="Helical" evidence="1">
    <location>
        <begin position="376"/>
        <end position="396"/>
    </location>
</feature>
<feature type="transmembrane region" description="Helical" evidence="1">
    <location>
        <begin position="86"/>
        <end position="111"/>
    </location>
</feature>
<comment type="caution">
    <text evidence="3">The sequence shown here is derived from an EMBL/GenBank/DDBJ whole genome shotgun (WGS) entry which is preliminary data.</text>
</comment>
<organism evidence="3 4">
    <name type="scientific">Tritrichomonas foetus</name>
    <dbReference type="NCBI Taxonomy" id="1144522"/>
    <lineage>
        <taxon>Eukaryota</taxon>
        <taxon>Metamonada</taxon>
        <taxon>Parabasalia</taxon>
        <taxon>Tritrichomonadida</taxon>
        <taxon>Tritrichomonadidae</taxon>
        <taxon>Tritrichomonas</taxon>
    </lineage>
</organism>
<evidence type="ECO:0000256" key="1">
    <source>
        <dbReference type="SAM" id="Phobius"/>
    </source>
</evidence>
<feature type="transmembrane region" description="Helical" evidence="1">
    <location>
        <begin position="274"/>
        <end position="292"/>
    </location>
</feature>
<dbReference type="VEuPathDB" id="TrichDB:TRFO_15191"/>
<evidence type="ECO:0000313" key="3">
    <source>
        <dbReference type="EMBL" id="OHT14414.1"/>
    </source>
</evidence>
<feature type="transmembrane region" description="Helical" evidence="1">
    <location>
        <begin position="117"/>
        <end position="136"/>
    </location>
</feature>
<keyword evidence="1" id="KW-1133">Transmembrane helix</keyword>
<feature type="chain" id="PRO_5012791788" evidence="2">
    <location>
        <begin position="25"/>
        <end position="399"/>
    </location>
</feature>
<accession>A0A1J4KXI1</accession>
<evidence type="ECO:0000313" key="4">
    <source>
        <dbReference type="Proteomes" id="UP000179807"/>
    </source>
</evidence>
<feature type="signal peptide" evidence="2">
    <location>
        <begin position="1"/>
        <end position="24"/>
    </location>
</feature>
<keyword evidence="4" id="KW-1185">Reference proteome</keyword>
<sequence>MIPISFLCSIILFALMQKTPLNRATSWIVGIKYMLIPKESLNKYSKPDKQVLSQKNKQTKSLDIIYLKRKIVKEDLLGMPYTNDLIYLWSSFLAGVGSLLVCISLGFLGIAAVQNEVNNFIAVAFGFFFVFLRFGIVSSFNRAMHRRFAVAYGLLFSVLSFLILRRVGLGIFEFRPSLLLYLEMPQLFLDLIISVLLGILGYSLSTPMLYELFAYQMIKKKPAAIIPFDFASKYYNKRIPSLRRTTTSIFTFTPLVPLLIMVSSRFLTMDHSDLIFSIIFFAIEVVFAILKLKSVKVKAQILTFNSYKGVIEYNYYRTYDFGKQALANLNRALLMVPVSEVALSIHPMMAIFFATAFASSFVMTGLTSIILRHTSLFLMTAIDFILAGYRIFNLFMTIE</sequence>
<dbReference type="EMBL" id="MLAK01000374">
    <property type="protein sequence ID" value="OHT14414.1"/>
    <property type="molecule type" value="Genomic_DNA"/>
</dbReference>
<keyword evidence="2" id="KW-0732">Signal</keyword>